<reference evidence="10" key="1">
    <citation type="submission" date="2025-08" db="UniProtKB">
        <authorList>
            <consortium name="RefSeq"/>
        </authorList>
    </citation>
    <scope>IDENTIFICATION</scope>
    <source>
        <tissue evidence="10">Brain</tissue>
    </source>
</reference>
<evidence type="ECO:0000313" key="10">
    <source>
        <dbReference type="RefSeq" id="XP_004758297.1"/>
    </source>
</evidence>
<dbReference type="SUPFAM" id="SSF53383">
    <property type="entry name" value="PLP-dependent transferases"/>
    <property type="match status" value="2"/>
</dbReference>
<dbReference type="RefSeq" id="XP_004758297.1">
    <property type="nucleotide sequence ID" value="XM_004758240.3"/>
</dbReference>
<sequence>MTTLSVFMDVPLAQKLEGSLLKTYKQDSCPNKIFLAFRVCQTSKGQPWVSSVVPKIRLQIAQDPSLNYEYLPVNGMRSFTEAALKLLFGKHNQVIVENRVGGVHIVGDNGAFQLGAQFLKIWRKDSQIVYIISSKKGELLCKMGMTEDPSLLFPSPTPFAIFTVALLTLCHEQDGGQAKCACPFPVIVPPSASDPQTHSLTRLPPFPQYQLEGGCVPTEPYGLVFQDMGFTVREYSFWDSKQLCMDANVLLNVAEQAPHDCIFVIGNICDCNLTQSQWAMLMANLKVSPTSAQLPSLMPSIISSINLILFPFSFLLQNKRIFLFFDISNQGLSTGDLEKDTGFLQYFVSQGFEFFCSQSLSKNFGIYDEGVGILVVVALNNELLLCVLSQLMKLTQALWLNPPTTGARIITSILCNPALQEEWKQSLKGLVENIMLIKEKVKEKLRLLGTPGSWDHITDQNGSHSYLGLNIQQVEYLIKKKHIYLPKNSRINFTCINAHNIDYITQSINEAVLSTKGLD</sequence>
<protein>
    <recommendedName>
        <fullName evidence="4">aspartate transaminase</fullName>
        <ecNumber evidence="4">2.6.1.1</ecNumber>
    </recommendedName>
</protein>
<dbReference type="Gene3D" id="3.90.1150.10">
    <property type="entry name" value="Aspartate Aminotransferase, domain 1"/>
    <property type="match status" value="2"/>
</dbReference>
<evidence type="ECO:0000256" key="5">
    <source>
        <dbReference type="ARBA" id="ARBA00022576"/>
    </source>
</evidence>
<dbReference type="InterPro" id="IPR015421">
    <property type="entry name" value="PyrdxlP-dep_Trfase_major"/>
</dbReference>
<dbReference type="InterPro" id="IPR000796">
    <property type="entry name" value="Asp_trans"/>
</dbReference>
<dbReference type="PRINTS" id="PR00799">
    <property type="entry name" value="TRANSAMINASE"/>
</dbReference>
<dbReference type="InterPro" id="IPR004839">
    <property type="entry name" value="Aminotransferase_I/II_large"/>
</dbReference>
<dbReference type="GO" id="GO:0030170">
    <property type="term" value="F:pyridoxal phosphate binding"/>
    <property type="evidence" value="ECO:0007669"/>
    <property type="project" value="InterPro"/>
</dbReference>
<dbReference type="EC" id="2.6.1.1" evidence="4"/>
<feature type="domain" description="Aminotransferase class I/classII large" evidence="8">
    <location>
        <begin position="316"/>
        <end position="508"/>
    </location>
</feature>
<keyword evidence="5 10" id="KW-0032">Aminotransferase</keyword>
<dbReference type="Gene3D" id="3.40.640.10">
    <property type="entry name" value="Type I PLP-dependent aspartate aminotransferase-like (Major domain)"/>
    <property type="match status" value="3"/>
</dbReference>
<comment type="cofactor">
    <cofactor evidence="1">
        <name>pyridoxal 5'-phosphate</name>
        <dbReference type="ChEBI" id="CHEBI:597326"/>
    </cofactor>
</comment>
<accession>A0A8U0MXQ3</accession>
<evidence type="ECO:0000256" key="2">
    <source>
        <dbReference type="ARBA" id="ARBA00007441"/>
    </source>
</evidence>
<evidence type="ECO:0000256" key="6">
    <source>
        <dbReference type="ARBA" id="ARBA00022679"/>
    </source>
</evidence>
<dbReference type="PANTHER" id="PTHR11879:SF6">
    <property type="entry name" value="ASPARTATE AMINOTRANSFERASE, CYTOPLASMIC 2-RELATED"/>
    <property type="match status" value="1"/>
</dbReference>
<evidence type="ECO:0000313" key="9">
    <source>
        <dbReference type="Proteomes" id="UP000000715"/>
    </source>
</evidence>
<dbReference type="CTD" id="137362"/>
<dbReference type="Pfam" id="PF00155">
    <property type="entry name" value="Aminotran_1_2"/>
    <property type="match status" value="1"/>
</dbReference>
<proteinExistence type="inferred from homology"/>
<keyword evidence="7" id="KW-0663">Pyridoxal phosphate</keyword>
<dbReference type="GO" id="GO:0005829">
    <property type="term" value="C:cytosol"/>
    <property type="evidence" value="ECO:0007669"/>
    <property type="project" value="TreeGrafter"/>
</dbReference>
<comment type="subunit">
    <text evidence="3">Homodimer.</text>
</comment>
<dbReference type="InterPro" id="IPR015424">
    <property type="entry name" value="PyrdxlP-dep_Trfase"/>
</dbReference>
<dbReference type="PANTHER" id="PTHR11879">
    <property type="entry name" value="ASPARTATE AMINOTRANSFERASE"/>
    <property type="match status" value="1"/>
</dbReference>
<evidence type="ECO:0000256" key="4">
    <source>
        <dbReference type="ARBA" id="ARBA00012753"/>
    </source>
</evidence>
<dbReference type="GO" id="GO:0004069">
    <property type="term" value="F:L-aspartate:2-oxoglutarate aminotransferase activity"/>
    <property type="evidence" value="ECO:0007669"/>
    <property type="project" value="UniProtKB-EC"/>
</dbReference>
<dbReference type="GO" id="GO:0006532">
    <property type="term" value="P:aspartate biosynthetic process"/>
    <property type="evidence" value="ECO:0007669"/>
    <property type="project" value="TreeGrafter"/>
</dbReference>
<dbReference type="OrthoDB" id="6752799at2759"/>
<keyword evidence="6" id="KW-0808">Transferase</keyword>
<evidence type="ECO:0000256" key="3">
    <source>
        <dbReference type="ARBA" id="ARBA00011738"/>
    </source>
</evidence>
<evidence type="ECO:0000259" key="8">
    <source>
        <dbReference type="Pfam" id="PF00155"/>
    </source>
</evidence>
<dbReference type="InterPro" id="IPR015422">
    <property type="entry name" value="PyrdxlP-dep_Trfase_small"/>
</dbReference>
<keyword evidence="9" id="KW-1185">Reference proteome</keyword>
<comment type="similarity">
    <text evidence="2">Belongs to the class-I pyridoxal-phosphate-dependent aminotransferase family.</text>
</comment>
<dbReference type="AlphaFoldDB" id="A0A8U0MXQ3"/>
<dbReference type="GeneID" id="101671853"/>
<evidence type="ECO:0000256" key="7">
    <source>
        <dbReference type="ARBA" id="ARBA00022898"/>
    </source>
</evidence>
<gene>
    <name evidence="10" type="primary">GOT1L1</name>
</gene>
<organism evidence="9 10">
    <name type="scientific">Mustela putorius furo</name>
    <name type="common">European domestic ferret</name>
    <name type="synonym">Mustela furo</name>
    <dbReference type="NCBI Taxonomy" id="9669"/>
    <lineage>
        <taxon>Eukaryota</taxon>
        <taxon>Metazoa</taxon>
        <taxon>Chordata</taxon>
        <taxon>Craniata</taxon>
        <taxon>Vertebrata</taxon>
        <taxon>Euteleostomi</taxon>
        <taxon>Mammalia</taxon>
        <taxon>Eutheria</taxon>
        <taxon>Laurasiatheria</taxon>
        <taxon>Carnivora</taxon>
        <taxon>Caniformia</taxon>
        <taxon>Musteloidea</taxon>
        <taxon>Mustelidae</taxon>
        <taxon>Mustelinae</taxon>
        <taxon>Mustela</taxon>
    </lineage>
</organism>
<dbReference type="Proteomes" id="UP000000715">
    <property type="component" value="Unplaced"/>
</dbReference>
<evidence type="ECO:0000256" key="1">
    <source>
        <dbReference type="ARBA" id="ARBA00001933"/>
    </source>
</evidence>
<name>A0A8U0MXQ3_MUSPF</name>